<evidence type="ECO:0000313" key="1">
    <source>
        <dbReference type="EMBL" id="WAR23892.1"/>
    </source>
</evidence>
<dbReference type="PANTHER" id="PTHR24024">
    <property type="entry name" value="PULMONARY SURFACTANT-ASSOCIATED PROTEIN A"/>
    <property type="match status" value="1"/>
</dbReference>
<organism evidence="1 2">
    <name type="scientific">Mya arenaria</name>
    <name type="common">Soft-shell clam</name>
    <dbReference type="NCBI Taxonomy" id="6604"/>
    <lineage>
        <taxon>Eukaryota</taxon>
        <taxon>Metazoa</taxon>
        <taxon>Spiralia</taxon>
        <taxon>Lophotrochozoa</taxon>
        <taxon>Mollusca</taxon>
        <taxon>Bivalvia</taxon>
        <taxon>Autobranchia</taxon>
        <taxon>Heteroconchia</taxon>
        <taxon>Euheterodonta</taxon>
        <taxon>Imparidentia</taxon>
        <taxon>Neoheterodontei</taxon>
        <taxon>Myida</taxon>
        <taxon>Myoidea</taxon>
        <taxon>Myidae</taxon>
        <taxon>Mya</taxon>
    </lineage>
</organism>
<accession>A0ABY7FS89</accession>
<dbReference type="PANTHER" id="PTHR24024:SF18">
    <property type="entry name" value="SHORT-CHAIN COLLAGEN C4-LIKE"/>
    <property type="match status" value="1"/>
</dbReference>
<dbReference type="Proteomes" id="UP001164746">
    <property type="component" value="Chromosome 13"/>
</dbReference>
<protein>
    <submittedName>
        <fullName evidence="1">Uncharacterized protein</fullName>
    </submittedName>
</protein>
<name>A0ABY7FS89_MYAAR</name>
<keyword evidence="2" id="KW-1185">Reference proteome</keyword>
<gene>
    <name evidence="1" type="ORF">MAR_037561</name>
</gene>
<dbReference type="InterPro" id="IPR051077">
    <property type="entry name" value="Ca-dependent_lectin"/>
</dbReference>
<evidence type="ECO:0000313" key="2">
    <source>
        <dbReference type="Proteomes" id="UP001164746"/>
    </source>
</evidence>
<dbReference type="EMBL" id="CP111024">
    <property type="protein sequence ID" value="WAR23892.1"/>
    <property type="molecule type" value="Genomic_DNA"/>
</dbReference>
<sequence>MVEPGIIFASLRNQNGEITMIKKTPIVPWCMEEICKTERSSLMMIPPKRNCSDGWTKEYEGYMAAGSIATSGPSEYVCLDGKPEIFYGGGANANGKLLRDAAHCVVRLTSMAVSLRAWFVQLKNVGICMNLY</sequence>
<reference evidence="1" key="1">
    <citation type="submission" date="2022-11" db="EMBL/GenBank/DDBJ databases">
        <title>Centuries of genome instability and evolution in soft-shell clam transmissible cancer (bioRxiv).</title>
        <authorList>
            <person name="Hart S.F.M."/>
            <person name="Yonemitsu M.A."/>
            <person name="Giersch R.M."/>
            <person name="Beal B.F."/>
            <person name="Arriagada G."/>
            <person name="Davis B.W."/>
            <person name="Ostrander E.A."/>
            <person name="Goff S.P."/>
            <person name="Metzger M.J."/>
        </authorList>
    </citation>
    <scope>NUCLEOTIDE SEQUENCE</scope>
    <source>
        <strain evidence="1">MELC-2E11</strain>
        <tissue evidence="1">Siphon/mantle</tissue>
    </source>
</reference>
<proteinExistence type="predicted"/>